<sequence>MSRPSTPRPTTRPLALVLGAAMAVACPSPETTPPPDAGAPEAKAPAQTGCGSPGLRFDGFAWVPADARMLTLVDRRDPGRADALAHLAALASASDSGLPALAAMDYRNLAMQLSVFEMLLTRMGFDPAELALLQGPAGQPAWAWASDCPMPTASAKLLSNWGLMVKAELEHPGIRVGLGDATDPEGFPFDILFIGERRVLVTQAGAGRSTLDWLLRAGPGDPDTPAAVALDALAPAPLRSVLLGEWIGSEANAQTHSGAGSRPVRSVRATATAIELDGSGWVPPSSDP</sequence>
<evidence type="ECO:0000313" key="4">
    <source>
        <dbReference type="Proteomes" id="UP000005801"/>
    </source>
</evidence>
<feature type="region of interest" description="Disordered" evidence="1">
    <location>
        <begin position="26"/>
        <end position="50"/>
    </location>
</feature>
<gene>
    <name evidence="3" type="ORF">PPSIR1_08352</name>
</gene>
<dbReference type="OrthoDB" id="9834726at2"/>
<dbReference type="PROSITE" id="PS51257">
    <property type="entry name" value="PROKAR_LIPOPROTEIN"/>
    <property type="match status" value="1"/>
</dbReference>
<comment type="caution">
    <text evidence="3">The sequence shown here is derived from an EMBL/GenBank/DDBJ whole genome shotgun (WGS) entry which is preliminary data.</text>
</comment>
<accession>A6GK72</accession>
<reference evidence="3 4" key="1">
    <citation type="submission" date="2007-06" db="EMBL/GenBank/DDBJ databases">
        <authorList>
            <person name="Shimkets L."/>
            <person name="Ferriera S."/>
            <person name="Johnson J."/>
            <person name="Kravitz S."/>
            <person name="Beeson K."/>
            <person name="Sutton G."/>
            <person name="Rogers Y.-H."/>
            <person name="Friedman R."/>
            <person name="Frazier M."/>
            <person name="Venter J.C."/>
        </authorList>
    </citation>
    <scope>NUCLEOTIDE SEQUENCE [LARGE SCALE GENOMIC DNA]</scope>
    <source>
        <strain evidence="3 4">SIR-1</strain>
    </source>
</reference>
<evidence type="ECO:0000313" key="3">
    <source>
        <dbReference type="EMBL" id="EDM73733.1"/>
    </source>
</evidence>
<name>A6GK72_9BACT</name>
<organism evidence="3 4">
    <name type="scientific">Plesiocystis pacifica SIR-1</name>
    <dbReference type="NCBI Taxonomy" id="391625"/>
    <lineage>
        <taxon>Bacteria</taxon>
        <taxon>Pseudomonadati</taxon>
        <taxon>Myxococcota</taxon>
        <taxon>Polyangia</taxon>
        <taxon>Nannocystales</taxon>
        <taxon>Nannocystaceae</taxon>
        <taxon>Plesiocystis</taxon>
    </lineage>
</organism>
<protein>
    <submittedName>
        <fullName evidence="3">Uncharacterized protein</fullName>
    </submittedName>
</protein>
<dbReference type="EMBL" id="ABCS01000184">
    <property type="protein sequence ID" value="EDM73733.1"/>
    <property type="molecule type" value="Genomic_DNA"/>
</dbReference>
<feature type="chain" id="PRO_5002694091" evidence="2">
    <location>
        <begin position="26"/>
        <end position="288"/>
    </location>
</feature>
<keyword evidence="4" id="KW-1185">Reference proteome</keyword>
<dbReference type="STRING" id="391625.PPSIR1_08352"/>
<dbReference type="Proteomes" id="UP000005801">
    <property type="component" value="Unassembled WGS sequence"/>
</dbReference>
<proteinExistence type="predicted"/>
<dbReference type="RefSeq" id="WP_006977108.1">
    <property type="nucleotide sequence ID" value="NZ_ABCS01000184.1"/>
</dbReference>
<dbReference type="AlphaFoldDB" id="A6GK72"/>
<evidence type="ECO:0000256" key="2">
    <source>
        <dbReference type="SAM" id="SignalP"/>
    </source>
</evidence>
<keyword evidence="2" id="KW-0732">Signal</keyword>
<feature type="signal peptide" evidence="2">
    <location>
        <begin position="1"/>
        <end position="25"/>
    </location>
</feature>
<evidence type="ECO:0000256" key="1">
    <source>
        <dbReference type="SAM" id="MobiDB-lite"/>
    </source>
</evidence>